<dbReference type="Gene3D" id="2.40.10.270">
    <property type="entry name" value="Bacteriophage SPP1 head-tail adaptor protein"/>
    <property type="match status" value="1"/>
</dbReference>
<keyword evidence="2" id="KW-1185">Reference proteome</keyword>
<proteinExistence type="predicted"/>
<reference evidence="1 2" key="1">
    <citation type="submission" date="2016-09" db="EMBL/GenBank/DDBJ databases">
        <title>Rhizobium oryziradicis sp. nov., isolated from the root of rice.</title>
        <authorList>
            <person name="Zhao J."/>
            <person name="Zhang X."/>
        </authorList>
    </citation>
    <scope>NUCLEOTIDE SEQUENCE [LARGE SCALE GENOMIC DNA]</scope>
    <source>
        <strain evidence="1 2">N19</strain>
    </source>
</reference>
<dbReference type="EMBL" id="MKIM01000027">
    <property type="protein sequence ID" value="OLP44645.1"/>
    <property type="molecule type" value="Genomic_DNA"/>
</dbReference>
<dbReference type="NCBIfam" id="TIGR01563">
    <property type="entry name" value="gp16_SPP1"/>
    <property type="match status" value="1"/>
</dbReference>
<dbReference type="RefSeq" id="WP_075640153.1">
    <property type="nucleotide sequence ID" value="NZ_MKIM01000027.1"/>
</dbReference>
<sequence length="115" mass="12528">MATNNSAGQLTERVAFEQKGSAPDGYGGTTTAFAEQFTCRAGFQHLRGGEAVQAARLQGQHTLIIRVRASSLTKAVTGDWRVRDTRKRTVYAIKDVELETNRMFISFTCQSGVAG</sequence>
<evidence type="ECO:0000313" key="2">
    <source>
        <dbReference type="Proteomes" id="UP000186894"/>
    </source>
</evidence>
<dbReference type="Pfam" id="PF05521">
    <property type="entry name" value="Phage_HCP"/>
    <property type="match status" value="1"/>
</dbReference>
<dbReference type="STRING" id="1867956.BJF95_09095"/>
<gene>
    <name evidence="1" type="ORF">BJF95_09095</name>
</gene>
<name>A0A1Q8ZRE1_9HYPH</name>
<comment type="caution">
    <text evidence="1">The sequence shown here is derived from an EMBL/GenBank/DDBJ whole genome shotgun (WGS) entry which is preliminary data.</text>
</comment>
<dbReference type="Proteomes" id="UP000186894">
    <property type="component" value="Unassembled WGS sequence"/>
</dbReference>
<dbReference type="InterPro" id="IPR038666">
    <property type="entry name" value="SSP1_head-tail_sf"/>
</dbReference>
<accession>A0A1Q8ZRE1</accession>
<organism evidence="1 2">
    <name type="scientific">Rhizobium oryziradicis</name>
    <dbReference type="NCBI Taxonomy" id="1867956"/>
    <lineage>
        <taxon>Bacteria</taxon>
        <taxon>Pseudomonadati</taxon>
        <taxon>Pseudomonadota</taxon>
        <taxon>Alphaproteobacteria</taxon>
        <taxon>Hyphomicrobiales</taxon>
        <taxon>Rhizobiaceae</taxon>
        <taxon>Rhizobium/Agrobacterium group</taxon>
        <taxon>Rhizobium</taxon>
    </lineage>
</organism>
<dbReference type="AlphaFoldDB" id="A0A1Q8ZRE1"/>
<evidence type="ECO:0000313" key="1">
    <source>
        <dbReference type="EMBL" id="OLP44645.1"/>
    </source>
</evidence>
<dbReference type="InterPro" id="IPR008767">
    <property type="entry name" value="Phage_SPP1_head-tail_adaptor"/>
</dbReference>
<protein>
    <submittedName>
        <fullName evidence="1">Phage head-tail adapter protein</fullName>
    </submittedName>
</protein>
<dbReference type="OrthoDB" id="7997871at2"/>